<evidence type="ECO:0000256" key="1">
    <source>
        <dbReference type="ARBA" id="ARBA00004834"/>
    </source>
</evidence>
<dbReference type="OrthoDB" id="284026at2157"/>
<keyword evidence="8" id="KW-1185">Reference proteome</keyword>
<dbReference type="PANTHER" id="PTHR43301">
    <property type="entry name" value="ARABINAN ENDO-1,5-ALPHA-L-ARABINOSIDASE"/>
    <property type="match status" value="1"/>
</dbReference>
<protein>
    <submittedName>
        <fullName evidence="6">Arabinan endo-1,5-alpha-L-arabinosidase</fullName>
    </submittedName>
</protein>
<keyword evidence="3" id="KW-0378">Hydrolase</keyword>
<evidence type="ECO:0000313" key="6">
    <source>
        <dbReference type="EMBL" id="SDR09612.1"/>
    </source>
</evidence>
<evidence type="ECO:0000313" key="7">
    <source>
        <dbReference type="Proteomes" id="UP000199289"/>
    </source>
</evidence>
<evidence type="ECO:0000313" key="8">
    <source>
        <dbReference type="Proteomes" id="UP000255421"/>
    </source>
</evidence>
<sequence>MRRRRFLAGSVGVAGLSGCVGSPADGFGGESAETYRNPVFGRVFPDPSAVRAADGTFYAYGTEEDGERFRRVPIVESTDLVNWTRVGEAFEEKPDWRDGAYLWAPDAVRMNGRYYLYYSYADWGDENPGIGVATSDDPAGPFTDRGKLFRGDEIGVENSIDPMVFLRDGTPYLFWGSRRGIYAIRLRSDGVETAGEKTHVAGDHYEAAYVVERDGRYYLFVSTGTCCEGTSSTYRVRVGRSDSLLGAYVDAEGNDLREAKGPVVVEGGNGFVGPGHNAVVTDDAGDDWMLYHAYEEGEGYVAETPRRVLMLDRIDWSDGWPTVEGRTPSREAQVPEID</sequence>
<reference evidence="7" key="2">
    <citation type="submission" date="2016-10" db="EMBL/GenBank/DDBJ databases">
        <authorList>
            <person name="Varghese N."/>
            <person name="Submissions S."/>
        </authorList>
    </citation>
    <scope>NUCLEOTIDE SEQUENCE [LARGE SCALE GENOMIC DNA]</scope>
    <source>
        <strain evidence="7">CGMCC 1.12397</strain>
    </source>
</reference>
<dbReference type="Proteomes" id="UP000255421">
    <property type="component" value="Unassembled WGS sequence"/>
</dbReference>
<comment type="similarity">
    <text evidence="2">Belongs to the glycosyl hydrolase 43 family.</text>
</comment>
<evidence type="ECO:0000256" key="4">
    <source>
        <dbReference type="ARBA" id="ARBA00023295"/>
    </source>
</evidence>
<dbReference type="InterPro" id="IPR023296">
    <property type="entry name" value="Glyco_hydro_beta-prop_sf"/>
</dbReference>
<proteinExistence type="inferred from homology"/>
<evidence type="ECO:0000313" key="5">
    <source>
        <dbReference type="EMBL" id="RDI69772.1"/>
    </source>
</evidence>
<keyword evidence="4" id="KW-0326">Glycosidase</keyword>
<name>A0A1H1G8P1_9EURY</name>
<reference evidence="6" key="1">
    <citation type="submission" date="2016-10" db="EMBL/GenBank/DDBJ databases">
        <authorList>
            <person name="de Groot N.N."/>
        </authorList>
    </citation>
    <scope>NUCLEOTIDE SEQUENCE [LARGE SCALE GENOMIC DNA]</scope>
    <source>
        <strain evidence="6">CGMCC 1.12397</strain>
    </source>
</reference>
<dbReference type="EMBL" id="QQST01000003">
    <property type="protein sequence ID" value="RDI69772.1"/>
    <property type="molecule type" value="Genomic_DNA"/>
</dbReference>
<dbReference type="Proteomes" id="UP000199289">
    <property type="component" value="Unassembled WGS sequence"/>
</dbReference>
<evidence type="ECO:0000256" key="2">
    <source>
        <dbReference type="ARBA" id="ARBA00009865"/>
    </source>
</evidence>
<comment type="pathway">
    <text evidence="1">Glycan metabolism; L-arabinan degradation.</text>
</comment>
<dbReference type="PROSITE" id="PS51257">
    <property type="entry name" value="PROKAR_LIPOPROTEIN"/>
    <property type="match status" value="1"/>
</dbReference>
<dbReference type="RefSeq" id="WP_092539082.1">
    <property type="nucleotide sequence ID" value="NZ_FNKQ01000005.1"/>
</dbReference>
<organism evidence="6 7">
    <name type="scientific">Halopelagius longus</name>
    <dbReference type="NCBI Taxonomy" id="1236180"/>
    <lineage>
        <taxon>Archaea</taxon>
        <taxon>Methanobacteriati</taxon>
        <taxon>Methanobacteriota</taxon>
        <taxon>Stenosarchaea group</taxon>
        <taxon>Halobacteria</taxon>
        <taxon>Halobacteriales</taxon>
        <taxon>Haloferacaceae</taxon>
    </lineage>
</organism>
<dbReference type="SUPFAM" id="SSF75005">
    <property type="entry name" value="Arabinanase/levansucrase/invertase"/>
    <property type="match status" value="1"/>
</dbReference>
<dbReference type="PANTHER" id="PTHR43301:SF3">
    <property type="entry name" value="ARABINAN ENDO-1,5-ALPHA-L-ARABINOSIDASE A-RELATED"/>
    <property type="match status" value="1"/>
</dbReference>
<evidence type="ECO:0000256" key="3">
    <source>
        <dbReference type="ARBA" id="ARBA00022801"/>
    </source>
</evidence>
<dbReference type="AlphaFoldDB" id="A0A1H1G8P1"/>
<dbReference type="EMBL" id="FNKQ01000005">
    <property type="protein sequence ID" value="SDR09612.1"/>
    <property type="molecule type" value="Genomic_DNA"/>
</dbReference>
<accession>A0A1H1G8P1</accession>
<reference evidence="5 8" key="3">
    <citation type="submission" date="2018-07" db="EMBL/GenBank/DDBJ databases">
        <title>Genome sequence of extremly halophilic archaeon Halopelagius longus strain BC12-B1.</title>
        <authorList>
            <person name="Zhang X."/>
        </authorList>
    </citation>
    <scope>NUCLEOTIDE SEQUENCE [LARGE SCALE GENOMIC DNA]</scope>
    <source>
        <strain evidence="5 8">BC12-B1</strain>
    </source>
</reference>
<dbReference type="Gene3D" id="2.115.10.20">
    <property type="entry name" value="Glycosyl hydrolase domain, family 43"/>
    <property type="match status" value="1"/>
</dbReference>
<dbReference type="GO" id="GO:0004553">
    <property type="term" value="F:hydrolase activity, hydrolyzing O-glycosyl compounds"/>
    <property type="evidence" value="ECO:0007669"/>
    <property type="project" value="InterPro"/>
</dbReference>
<gene>
    <name evidence="5" type="ORF">DWB78_16610</name>
    <name evidence="6" type="ORF">SAMN05216278_3595</name>
</gene>
<dbReference type="CDD" id="cd18616">
    <property type="entry name" value="GH43_ABN-like"/>
    <property type="match status" value="1"/>
</dbReference>
<dbReference type="InterPro" id="IPR006710">
    <property type="entry name" value="Glyco_hydro_43"/>
</dbReference>
<dbReference type="Pfam" id="PF04616">
    <property type="entry name" value="Glyco_hydro_43"/>
    <property type="match status" value="1"/>
</dbReference>
<dbReference type="InterPro" id="IPR050727">
    <property type="entry name" value="GH43_arabinanases"/>
</dbReference>
<dbReference type="GO" id="GO:0005975">
    <property type="term" value="P:carbohydrate metabolic process"/>
    <property type="evidence" value="ECO:0007669"/>
    <property type="project" value="InterPro"/>
</dbReference>